<evidence type="ECO:0000313" key="3">
    <source>
        <dbReference type="Proteomes" id="UP000027265"/>
    </source>
</evidence>
<name>A0A067PPX5_9AGAM</name>
<proteinExistence type="predicted"/>
<feature type="compositionally biased region" description="Basic and acidic residues" evidence="1">
    <location>
        <begin position="1"/>
        <end position="11"/>
    </location>
</feature>
<evidence type="ECO:0000313" key="2">
    <source>
        <dbReference type="EMBL" id="KDQ56858.1"/>
    </source>
</evidence>
<organism evidence="2 3">
    <name type="scientific">Jaapia argillacea MUCL 33604</name>
    <dbReference type="NCBI Taxonomy" id="933084"/>
    <lineage>
        <taxon>Eukaryota</taxon>
        <taxon>Fungi</taxon>
        <taxon>Dikarya</taxon>
        <taxon>Basidiomycota</taxon>
        <taxon>Agaricomycotina</taxon>
        <taxon>Agaricomycetes</taxon>
        <taxon>Agaricomycetidae</taxon>
        <taxon>Jaapiales</taxon>
        <taxon>Jaapiaceae</taxon>
        <taxon>Jaapia</taxon>
    </lineage>
</organism>
<dbReference type="InParanoid" id="A0A067PPX5"/>
<feature type="compositionally biased region" description="Low complexity" evidence="1">
    <location>
        <begin position="29"/>
        <end position="54"/>
    </location>
</feature>
<evidence type="ECO:0000256" key="1">
    <source>
        <dbReference type="SAM" id="MobiDB-lite"/>
    </source>
</evidence>
<keyword evidence="3" id="KW-1185">Reference proteome</keyword>
<dbReference type="Proteomes" id="UP000027265">
    <property type="component" value="Unassembled WGS sequence"/>
</dbReference>
<feature type="compositionally biased region" description="Low complexity" evidence="1">
    <location>
        <begin position="178"/>
        <end position="197"/>
    </location>
</feature>
<dbReference type="HOGENOM" id="CLU_847471_0_0_1"/>
<feature type="region of interest" description="Disordered" evidence="1">
    <location>
        <begin position="268"/>
        <end position="287"/>
    </location>
</feature>
<sequence>MPVRQPHEPHLRHPRPSPPPSKSKKRNSKPSNTIPFPTVITPSPSSSSSKSTPHSTPPTPTKTFRHDPPPHQSIPEAMKVRPEWYDDGQPEPYPESFYHAQFATPSLAHIAPLSLPSLLPNLSRSESTYSHRGRSVRPSLSPVVEETSSAGASSPRSPHPGSPSQSPTTSQLYHQRASTSGSTPHSHSTRHSGSPHSHSQRTRHRSRSRSQHHRRSQRRSLISSNGYTSPSFTTAIHTTHSTNHTSFGFVGGADAFEKELTLAVMSLPPRHEPYPRGSSRRGNRRRRGRTMCKITEAAEKVRDGIGKVVSDIGEIIRVTVGCRPSLGY</sequence>
<feature type="compositionally biased region" description="Basic residues" evidence="1">
    <location>
        <begin position="198"/>
        <end position="218"/>
    </location>
</feature>
<gene>
    <name evidence="2" type="ORF">JAAARDRAFT_36327</name>
</gene>
<dbReference type="AlphaFoldDB" id="A0A067PPX5"/>
<feature type="region of interest" description="Disordered" evidence="1">
    <location>
        <begin position="124"/>
        <end position="229"/>
    </location>
</feature>
<accession>A0A067PPX5</accession>
<feature type="compositionally biased region" description="Basic residues" evidence="1">
    <location>
        <begin position="278"/>
        <end position="287"/>
    </location>
</feature>
<feature type="region of interest" description="Disordered" evidence="1">
    <location>
        <begin position="1"/>
        <end position="97"/>
    </location>
</feature>
<dbReference type="EMBL" id="KL197721">
    <property type="protein sequence ID" value="KDQ56858.1"/>
    <property type="molecule type" value="Genomic_DNA"/>
</dbReference>
<protein>
    <submittedName>
        <fullName evidence="2">Uncharacterized protein</fullName>
    </submittedName>
</protein>
<feature type="compositionally biased region" description="Low complexity" evidence="1">
    <location>
        <begin position="162"/>
        <end position="171"/>
    </location>
</feature>
<reference evidence="3" key="1">
    <citation type="journal article" date="2014" name="Proc. Natl. Acad. Sci. U.S.A.">
        <title>Extensive sampling of basidiomycete genomes demonstrates inadequacy of the white-rot/brown-rot paradigm for wood decay fungi.</title>
        <authorList>
            <person name="Riley R."/>
            <person name="Salamov A.A."/>
            <person name="Brown D.W."/>
            <person name="Nagy L.G."/>
            <person name="Floudas D."/>
            <person name="Held B.W."/>
            <person name="Levasseur A."/>
            <person name="Lombard V."/>
            <person name="Morin E."/>
            <person name="Otillar R."/>
            <person name="Lindquist E.A."/>
            <person name="Sun H."/>
            <person name="LaButti K.M."/>
            <person name="Schmutz J."/>
            <person name="Jabbour D."/>
            <person name="Luo H."/>
            <person name="Baker S.E."/>
            <person name="Pisabarro A.G."/>
            <person name="Walton J.D."/>
            <person name="Blanchette R.A."/>
            <person name="Henrissat B."/>
            <person name="Martin F."/>
            <person name="Cullen D."/>
            <person name="Hibbett D.S."/>
            <person name="Grigoriev I.V."/>
        </authorList>
    </citation>
    <scope>NUCLEOTIDE SEQUENCE [LARGE SCALE GENOMIC DNA]</scope>
    <source>
        <strain evidence="3">MUCL 33604</strain>
    </source>
</reference>